<dbReference type="InterPro" id="IPR034443">
    <property type="entry name" value="PB1A10.08"/>
</dbReference>
<feature type="region of interest" description="Disordered" evidence="1">
    <location>
        <begin position="493"/>
        <end position="533"/>
    </location>
</feature>
<accession>A0A0F7ZZT7</accession>
<dbReference type="EMBL" id="KQ030523">
    <property type="protein sequence ID" value="KJZ74767.1"/>
    <property type="molecule type" value="Genomic_DNA"/>
</dbReference>
<organism evidence="2 3">
    <name type="scientific">Hirsutella minnesotensis 3608</name>
    <dbReference type="NCBI Taxonomy" id="1043627"/>
    <lineage>
        <taxon>Eukaryota</taxon>
        <taxon>Fungi</taxon>
        <taxon>Dikarya</taxon>
        <taxon>Ascomycota</taxon>
        <taxon>Pezizomycotina</taxon>
        <taxon>Sordariomycetes</taxon>
        <taxon>Hypocreomycetidae</taxon>
        <taxon>Hypocreales</taxon>
        <taxon>Ophiocordycipitaceae</taxon>
        <taxon>Hirsutella</taxon>
    </lineage>
</organism>
<sequence>MKSFLFGGLPRHSPAVSGTSPLPLRTSSSTPSLSCCAAKSSSTKPALAKGSKSTLRACKHPHPKADVTTDSNNSVSSCSEFEVEVPRRGRSKRDPSGNQTLSHQPESSAMRRHFTPASPVQIPKHANRETGHSSKRSQTMPRKRQPRQARSTGNLHPSLAALLAGTDIPRPKRQSRRPLHLLSMDDLDDEHQVSEKDLSLTLGRGPLELLLLPPEEINNDFVENSMRGVLVRTTSAESIPSLGGDSLSSDTLSSIETSASISSPSPRRRPSPVRRSLEPVICPSDADDYHPLAVDVQVVSDFEMDLGAFDADDERPNEGTKPVLTQPPKPLRSVFRSNLTASLRALRSAARSFSGINLPPVPADDLLTRSILTIDPNVPYTDERRPPVTEEMPSAELRRYLNPTTNSLIDPQPPSSRSYSASIQMQTYKVSRSRSPSRSSWSSSGSAASSSGPHPPSRGGSPSLVPGMRQREMRENPDFIRIAVMEMAMRKQGKLDAQKPGRARWALPPRRPPTKPYEIGPNGVPARWTPVTY</sequence>
<feature type="compositionally biased region" description="Low complexity" evidence="1">
    <location>
        <begin position="433"/>
        <end position="463"/>
    </location>
</feature>
<evidence type="ECO:0000313" key="3">
    <source>
        <dbReference type="Proteomes" id="UP000054481"/>
    </source>
</evidence>
<feature type="compositionally biased region" description="Basic and acidic residues" evidence="1">
    <location>
        <begin position="84"/>
        <end position="95"/>
    </location>
</feature>
<proteinExistence type="predicted"/>
<feature type="compositionally biased region" description="Low complexity" evidence="1">
    <location>
        <begin position="238"/>
        <end position="265"/>
    </location>
</feature>
<feature type="region of interest" description="Disordered" evidence="1">
    <location>
        <begin position="403"/>
        <end position="470"/>
    </location>
</feature>
<dbReference type="AlphaFoldDB" id="A0A0F7ZZT7"/>
<name>A0A0F7ZZT7_9HYPO</name>
<feature type="region of interest" description="Disordered" evidence="1">
    <location>
        <begin position="238"/>
        <end position="282"/>
    </location>
</feature>
<gene>
    <name evidence="2" type="ORF">HIM_05884</name>
</gene>
<feature type="compositionally biased region" description="Low complexity" evidence="1">
    <location>
        <begin position="66"/>
        <end position="77"/>
    </location>
</feature>
<evidence type="ECO:0000256" key="1">
    <source>
        <dbReference type="SAM" id="MobiDB-lite"/>
    </source>
</evidence>
<feature type="compositionally biased region" description="Polar residues" evidence="1">
    <location>
        <begin position="96"/>
        <end position="107"/>
    </location>
</feature>
<dbReference type="PANTHER" id="PTHR42051">
    <property type="entry name" value="MEIOTICALLY UP-REGULATED PROTEIN PB1A10.08"/>
    <property type="match status" value="1"/>
</dbReference>
<dbReference type="PANTHER" id="PTHR42051:SF1">
    <property type="entry name" value="MEIOTICALLY UP-REGULATED PROTEIN PB1A10.08"/>
    <property type="match status" value="1"/>
</dbReference>
<evidence type="ECO:0000313" key="2">
    <source>
        <dbReference type="EMBL" id="KJZ74767.1"/>
    </source>
</evidence>
<reference evidence="2 3" key="1">
    <citation type="journal article" date="2014" name="Genome Biol. Evol.">
        <title>Comparative genomics and transcriptomics analyses reveal divergent lifestyle features of nematode endoparasitic fungus Hirsutella minnesotensis.</title>
        <authorList>
            <person name="Lai Y."/>
            <person name="Liu K."/>
            <person name="Zhang X."/>
            <person name="Zhang X."/>
            <person name="Li K."/>
            <person name="Wang N."/>
            <person name="Shu C."/>
            <person name="Wu Y."/>
            <person name="Wang C."/>
            <person name="Bushley K.E."/>
            <person name="Xiang M."/>
            <person name="Liu X."/>
        </authorList>
    </citation>
    <scope>NUCLEOTIDE SEQUENCE [LARGE SCALE GENOMIC DNA]</scope>
    <source>
        <strain evidence="2 3">3608</strain>
    </source>
</reference>
<feature type="region of interest" description="Disordered" evidence="1">
    <location>
        <begin position="1"/>
        <end position="157"/>
    </location>
</feature>
<feature type="region of interest" description="Disordered" evidence="1">
    <location>
        <begin position="309"/>
        <end position="330"/>
    </location>
</feature>
<keyword evidence="3" id="KW-1185">Reference proteome</keyword>
<feature type="compositionally biased region" description="Low complexity" evidence="1">
    <location>
        <begin position="17"/>
        <end position="34"/>
    </location>
</feature>
<dbReference type="OrthoDB" id="4181307at2759"/>
<feature type="compositionally biased region" description="Polar residues" evidence="1">
    <location>
        <begin position="403"/>
        <end position="430"/>
    </location>
</feature>
<dbReference type="Proteomes" id="UP000054481">
    <property type="component" value="Unassembled WGS sequence"/>
</dbReference>
<protein>
    <submittedName>
        <fullName evidence="2">Uncharacterized protein</fullName>
    </submittedName>
</protein>